<sequence length="249" mass="28980">MHHTTIRAVSLLTKEEVQACEQVARQSLPHAELQDLCAYLGEKFKAYPEMLMAFDETGLAAFQLIHSFSQNDEDYIYLGPLFSVRKAYLPMFLQYFDMLLSQYPKQAFHLMAELQNPSLLLIFKTLFRRTSYPALQEKSIPSCTQQVASIFASHLGHIEHFQPHTLSSYSRHTLYKQGSGPQTVLCWLRSRGIYLENGASQILLLSCPPTIEQRRRIRHDLYRGLFMLKHWSRFRRYMLQKFKEGIPGA</sequence>
<dbReference type="EMBL" id="CP098755">
    <property type="protein sequence ID" value="USG63436.1"/>
    <property type="molecule type" value="Genomic_DNA"/>
</dbReference>
<evidence type="ECO:0000313" key="2">
    <source>
        <dbReference type="Proteomes" id="UP001056500"/>
    </source>
</evidence>
<proteinExistence type="predicted"/>
<reference evidence="1" key="1">
    <citation type="submission" date="2022-06" db="EMBL/GenBank/DDBJ databases">
        <title>Genome sequencing of Brevibacillus sp. BB3-R1.</title>
        <authorList>
            <person name="Heo J."/>
            <person name="Lee D."/>
            <person name="Won M."/>
            <person name="Han B.-H."/>
            <person name="Hong S.-B."/>
            <person name="Kwon S.-W."/>
        </authorList>
    </citation>
    <scope>NUCLEOTIDE SEQUENCE</scope>
    <source>
        <strain evidence="1">BB3-R1</strain>
    </source>
</reference>
<organism evidence="1 2">
    <name type="scientific">Brevibacillus ruminantium</name>
    <dbReference type="NCBI Taxonomy" id="2950604"/>
    <lineage>
        <taxon>Bacteria</taxon>
        <taxon>Bacillati</taxon>
        <taxon>Bacillota</taxon>
        <taxon>Bacilli</taxon>
        <taxon>Bacillales</taxon>
        <taxon>Paenibacillaceae</taxon>
        <taxon>Brevibacillus</taxon>
    </lineage>
</organism>
<dbReference type="RefSeq" id="WP_251870518.1">
    <property type="nucleotide sequence ID" value="NZ_CP098755.1"/>
</dbReference>
<gene>
    <name evidence="1" type="ORF">NDK47_14745</name>
</gene>
<evidence type="ECO:0000313" key="1">
    <source>
        <dbReference type="EMBL" id="USG63436.1"/>
    </source>
</evidence>
<protein>
    <submittedName>
        <fullName evidence="1">Uncharacterized protein</fullName>
    </submittedName>
</protein>
<dbReference type="Proteomes" id="UP001056500">
    <property type="component" value="Chromosome"/>
</dbReference>
<keyword evidence="2" id="KW-1185">Reference proteome</keyword>
<name>A0ABY4W9A8_9BACL</name>
<accession>A0ABY4W9A8</accession>